<organism evidence="5">
    <name type="scientific">Anisakis simplex</name>
    <name type="common">Herring worm</name>
    <dbReference type="NCBI Taxonomy" id="6269"/>
    <lineage>
        <taxon>Eukaryota</taxon>
        <taxon>Metazoa</taxon>
        <taxon>Ecdysozoa</taxon>
        <taxon>Nematoda</taxon>
        <taxon>Chromadorea</taxon>
        <taxon>Rhabditida</taxon>
        <taxon>Spirurina</taxon>
        <taxon>Ascaridomorpha</taxon>
        <taxon>Ascaridoidea</taxon>
        <taxon>Anisakidae</taxon>
        <taxon>Anisakis</taxon>
        <taxon>Anisakis simplex complex</taxon>
    </lineage>
</organism>
<dbReference type="InterPro" id="IPR036508">
    <property type="entry name" value="Chitin-bd_dom_sf"/>
</dbReference>
<evidence type="ECO:0000256" key="1">
    <source>
        <dbReference type="SAM" id="MobiDB-lite"/>
    </source>
</evidence>
<dbReference type="Pfam" id="PF01607">
    <property type="entry name" value="CBM_14"/>
    <property type="match status" value="2"/>
</dbReference>
<dbReference type="SMART" id="SM00494">
    <property type="entry name" value="ChtBD2"/>
    <property type="match status" value="3"/>
</dbReference>
<gene>
    <name evidence="3" type="ORF">ASIM_LOCUS10451</name>
</gene>
<evidence type="ECO:0000313" key="3">
    <source>
        <dbReference type="EMBL" id="VDK43002.1"/>
    </source>
</evidence>
<feature type="region of interest" description="Disordered" evidence="1">
    <location>
        <begin position="39"/>
        <end position="63"/>
    </location>
</feature>
<dbReference type="WBParaSite" id="ASIM_0001089301-mRNA-1">
    <property type="protein sequence ID" value="ASIM_0001089301-mRNA-1"/>
    <property type="gene ID" value="ASIM_0001089301"/>
</dbReference>
<reference evidence="5" key="1">
    <citation type="submission" date="2017-02" db="UniProtKB">
        <authorList>
            <consortium name="WormBaseParasite"/>
        </authorList>
    </citation>
    <scope>IDENTIFICATION</scope>
</reference>
<dbReference type="EMBL" id="UYRR01030999">
    <property type="protein sequence ID" value="VDK43002.1"/>
    <property type="molecule type" value="Genomic_DNA"/>
</dbReference>
<name>A0A0M3JSE7_ANISI</name>
<evidence type="ECO:0000259" key="2">
    <source>
        <dbReference type="PROSITE" id="PS50940"/>
    </source>
</evidence>
<dbReference type="SUPFAM" id="SSF57625">
    <property type="entry name" value="Invertebrate chitin-binding proteins"/>
    <property type="match status" value="3"/>
</dbReference>
<accession>A0A0M3JSE7</accession>
<dbReference type="OrthoDB" id="5914859at2759"/>
<dbReference type="GO" id="GO:0005576">
    <property type="term" value="C:extracellular region"/>
    <property type="evidence" value="ECO:0007669"/>
    <property type="project" value="InterPro"/>
</dbReference>
<protein>
    <submittedName>
        <fullName evidence="5">Chitin-binding type-2 domain-containing protein</fullName>
    </submittedName>
</protein>
<evidence type="ECO:0000313" key="4">
    <source>
        <dbReference type="Proteomes" id="UP000267096"/>
    </source>
</evidence>
<proteinExistence type="predicted"/>
<dbReference type="AlphaFoldDB" id="A0A0M3JSE7"/>
<evidence type="ECO:0000313" key="5">
    <source>
        <dbReference type="WBParaSite" id="ASIM_0001089301-mRNA-1"/>
    </source>
</evidence>
<dbReference type="InterPro" id="IPR002557">
    <property type="entry name" value="Chitin-bd_dom"/>
</dbReference>
<reference evidence="3 4" key="2">
    <citation type="submission" date="2018-11" db="EMBL/GenBank/DDBJ databases">
        <authorList>
            <consortium name="Pathogen Informatics"/>
        </authorList>
    </citation>
    <scope>NUCLEOTIDE SEQUENCE [LARGE SCALE GENOMIC DNA]</scope>
</reference>
<dbReference type="PROSITE" id="PS50940">
    <property type="entry name" value="CHIT_BIND_II"/>
    <property type="match status" value="1"/>
</dbReference>
<sequence length="236" mass="26454">MGRTVSELISCIDSDAELYHDNLYKSCIPKWMSSSCNGNVQRPSSGRESLPFEPSSPQRSQSCVNRPHGAYSLGCTSCSILCVAQQQQAMECPTGRIYDPTSNRCLSKADVMLHIALTSLRIVVFPSRQTPTPNFCSGHPDDAYVIGCSASYFICISRRAIFNRCSGGMVFDITVKMCRYKSNGLYAMGCSSRFYSCFNDYPSYYWCPRNLVFDTCTLTCVKKVTIEKCKVYEKNM</sequence>
<feature type="domain" description="Chitin-binding type-2" evidence="2">
    <location>
        <begin position="133"/>
        <end position="192"/>
    </location>
</feature>
<dbReference type="GO" id="GO:0008061">
    <property type="term" value="F:chitin binding"/>
    <property type="evidence" value="ECO:0007669"/>
    <property type="project" value="InterPro"/>
</dbReference>
<keyword evidence="4" id="KW-1185">Reference proteome</keyword>
<dbReference type="Proteomes" id="UP000267096">
    <property type="component" value="Unassembled WGS sequence"/>
</dbReference>